<dbReference type="PANTHER" id="PTHR30151:SF25">
    <property type="entry name" value="TAURINE TRANSPORT SYSTEM PERMEASE PROTEIN TAUC"/>
    <property type="match status" value="1"/>
</dbReference>
<organism evidence="10 11">
    <name type="scientific">Paraburkholderia tropica</name>
    <dbReference type="NCBI Taxonomy" id="92647"/>
    <lineage>
        <taxon>Bacteria</taxon>
        <taxon>Pseudomonadati</taxon>
        <taxon>Pseudomonadota</taxon>
        <taxon>Betaproteobacteria</taxon>
        <taxon>Burkholderiales</taxon>
        <taxon>Burkholderiaceae</taxon>
        <taxon>Paraburkholderia</taxon>
    </lineage>
</organism>
<keyword evidence="5 7" id="KW-1133">Transmembrane helix</keyword>
<keyword evidence="6 7" id="KW-0472">Membrane</keyword>
<evidence type="ECO:0000256" key="7">
    <source>
        <dbReference type="RuleBase" id="RU363032"/>
    </source>
</evidence>
<evidence type="ECO:0000259" key="9">
    <source>
        <dbReference type="PROSITE" id="PS50928"/>
    </source>
</evidence>
<dbReference type="SUPFAM" id="SSF161098">
    <property type="entry name" value="MetI-like"/>
    <property type="match status" value="1"/>
</dbReference>
<comment type="caution">
    <text evidence="10">The sequence shown here is derived from an EMBL/GenBank/DDBJ whole genome shotgun (WGS) entry which is preliminary data.</text>
</comment>
<keyword evidence="11" id="KW-1185">Reference proteome</keyword>
<dbReference type="EMBL" id="QJJV01000001">
    <property type="protein sequence ID" value="PXX20449.1"/>
    <property type="molecule type" value="Genomic_DNA"/>
</dbReference>
<feature type="transmembrane region" description="Helical" evidence="7">
    <location>
        <begin position="192"/>
        <end position="211"/>
    </location>
</feature>
<comment type="subcellular location">
    <subcellularLocation>
        <location evidence="1 7">Cell membrane</location>
        <topology evidence="1 7">Multi-pass membrane protein</topology>
    </subcellularLocation>
</comment>
<evidence type="ECO:0000256" key="3">
    <source>
        <dbReference type="ARBA" id="ARBA00022475"/>
    </source>
</evidence>
<evidence type="ECO:0000256" key="6">
    <source>
        <dbReference type="ARBA" id="ARBA00023136"/>
    </source>
</evidence>
<dbReference type="PANTHER" id="PTHR30151">
    <property type="entry name" value="ALKANE SULFONATE ABC TRANSPORTER-RELATED, MEMBRANE SUBUNIT"/>
    <property type="match status" value="1"/>
</dbReference>
<proteinExistence type="inferred from homology"/>
<feature type="compositionally biased region" description="Low complexity" evidence="8">
    <location>
        <begin position="25"/>
        <end position="42"/>
    </location>
</feature>
<evidence type="ECO:0000256" key="4">
    <source>
        <dbReference type="ARBA" id="ARBA00022692"/>
    </source>
</evidence>
<feature type="transmembrane region" description="Helical" evidence="7">
    <location>
        <begin position="248"/>
        <end position="270"/>
    </location>
</feature>
<evidence type="ECO:0000256" key="1">
    <source>
        <dbReference type="ARBA" id="ARBA00004651"/>
    </source>
</evidence>
<comment type="similarity">
    <text evidence="7">Belongs to the binding-protein-dependent transport system permease family.</text>
</comment>
<dbReference type="Gene3D" id="1.10.3720.10">
    <property type="entry name" value="MetI-like"/>
    <property type="match status" value="1"/>
</dbReference>
<feature type="transmembrane region" description="Helical" evidence="7">
    <location>
        <begin position="165"/>
        <end position="186"/>
    </location>
</feature>
<accession>A0ABX5MWV0</accession>
<feature type="transmembrane region" description="Helical" evidence="7">
    <location>
        <begin position="282"/>
        <end position="302"/>
    </location>
</feature>
<feature type="transmembrane region" description="Helical" evidence="7">
    <location>
        <begin position="69"/>
        <end position="87"/>
    </location>
</feature>
<reference evidence="10 11" key="1">
    <citation type="submission" date="2018-05" db="EMBL/GenBank/DDBJ databases">
        <title>Genomic Encyclopedia of Type Strains, Phase IV (KMG-V): Genome sequencing to study the core and pangenomes of soil and plant-associated prokaryotes.</title>
        <authorList>
            <person name="Whitman W."/>
        </authorList>
    </citation>
    <scope>NUCLEOTIDE SEQUENCE [LARGE SCALE GENOMIC DNA]</scope>
    <source>
        <strain evidence="10 11">SIr-6563</strain>
    </source>
</reference>
<keyword evidence="2 7" id="KW-0813">Transport</keyword>
<dbReference type="PROSITE" id="PS50928">
    <property type="entry name" value="ABC_TM1"/>
    <property type="match status" value="1"/>
</dbReference>
<feature type="transmembrane region" description="Helical" evidence="7">
    <location>
        <begin position="130"/>
        <end position="153"/>
    </location>
</feature>
<evidence type="ECO:0000256" key="2">
    <source>
        <dbReference type="ARBA" id="ARBA00022448"/>
    </source>
</evidence>
<feature type="region of interest" description="Disordered" evidence="8">
    <location>
        <begin position="14"/>
        <end position="49"/>
    </location>
</feature>
<dbReference type="InterPro" id="IPR035906">
    <property type="entry name" value="MetI-like_sf"/>
</dbReference>
<gene>
    <name evidence="10" type="ORF">C7400_101176</name>
</gene>
<evidence type="ECO:0000256" key="5">
    <source>
        <dbReference type="ARBA" id="ARBA00022989"/>
    </source>
</evidence>
<name>A0ABX5MWV0_9BURK</name>
<evidence type="ECO:0000313" key="11">
    <source>
        <dbReference type="Proteomes" id="UP000247515"/>
    </source>
</evidence>
<keyword evidence="4 7" id="KW-0812">Transmembrane</keyword>
<sequence length="320" mass="33702">MSVSQESLEALNARASSSFEGAETASSSASNRAPNSASNSAPKIAPQAAQVASSGSRARVWRMPGEGPTAALSAASVAGLAALWWLATHLHWLPPLFLPTPEAVWHAFVDAWHGRIQGGLPLSEHLFWSALRVFGAFALAALTAIPVGILMGVSRVARGLLDPPLEFYRPLPPLAYLPLVVIWFGIDETAKIVVIWLACFAPIAMAARAGAKSATVEQLRAAASLGGSFAQIVRFVVLPAALPEILTGLRIAIGFGWTTLVAAEMVAATAGLGQMVLNASSFLRTDVVVMGIVLIGLIAWGFDLGMRALERRLVPWKGRG</sequence>
<keyword evidence="3" id="KW-1003">Cell membrane</keyword>
<evidence type="ECO:0000313" key="10">
    <source>
        <dbReference type="EMBL" id="PXX20449.1"/>
    </source>
</evidence>
<dbReference type="CDD" id="cd06261">
    <property type="entry name" value="TM_PBP2"/>
    <property type="match status" value="1"/>
</dbReference>
<protein>
    <submittedName>
        <fullName evidence="10">Taurine transport system permease protein</fullName>
    </submittedName>
</protein>
<feature type="domain" description="ABC transmembrane type-1" evidence="9">
    <location>
        <begin position="126"/>
        <end position="306"/>
    </location>
</feature>
<dbReference type="InterPro" id="IPR000515">
    <property type="entry name" value="MetI-like"/>
</dbReference>
<dbReference type="Proteomes" id="UP000247515">
    <property type="component" value="Unassembled WGS sequence"/>
</dbReference>
<evidence type="ECO:0000256" key="8">
    <source>
        <dbReference type="SAM" id="MobiDB-lite"/>
    </source>
</evidence>
<dbReference type="Pfam" id="PF00528">
    <property type="entry name" value="BPD_transp_1"/>
    <property type="match status" value="1"/>
</dbReference>